<keyword evidence="1" id="KW-1133">Transmembrane helix</keyword>
<dbReference type="AlphaFoldDB" id="A0ABD2XQR3"/>
<comment type="caution">
    <text evidence="2">The sequence shown here is derived from an EMBL/GenBank/DDBJ whole genome shotgun (WGS) entry which is preliminary data.</text>
</comment>
<evidence type="ECO:0000256" key="1">
    <source>
        <dbReference type="SAM" id="Phobius"/>
    </source>
</evidence>
<feature type="transmembrane region" description="Helical" evidence="1">
    <location>
        <begin position="20"/>
        <end position="38"/>
    </location>
</feature>
<feature type="transmembrane region" description="Helical" evidence="1">
    <location>
        <begin position="54"/>
        <end position="76"/>
    </location>
</feature>
<organism evidence="2 3">
    <name type="scientific">Trichogramma kaykai</name>
    <dbReference type="NCBI Taxonomy" id="54128"/>
    <lineage>
        <taxon>Eukaryota</taxon>
        <taxon>Metazoa</taxon>
        <taxon>Ecdysozoa</taxon>
        <taxon>Arthropoda</taxon>
        <taxon>Hexapoda</taxon>
        <taxon>Insecta</taxon>
        <taxon>Pterygota</taxon>
        <taxon>Neoptera</taxon>
        <taxon>Endopterygota</taxon>
        <taxon>Hymenoptera</taxon>
        <taxon>Apocrita</taxon>
        <taxon>Proctotrupomorpha</taxon>
        <taxon>Chalcidoidea</taxon>
        <taxon>Trichogrammatidae</taxon>
        <taxon>Trichogramma</taxon>
    </lineage>
</organism>
<dbReference type="EMBL" id="JBJJXI010000002">
    <property type="protein sequence ID" value="KAL3407745.1"/>
    <property type="molecule type" value="Genomic_DNA"/>
</dbReference>
<name>A0ABD2XQR3_9HYME</name>
<accession>A0ABD2XQR3</accession>
<gene>
    <name evidence="2" type="ORF">TKK_000011</name>
</gene>
<evidence type="ECO:0000313" key="3">
    <source>
        <dbReference type="Proteomes" id="UP001627154"/>
    </source>
</evidence>
<sequence>MENKLINGNKTKKQITVPTLNFRAASIVILFIISRFLVKNQHPIDTLFDVTHPFTLNILTCSALYICAVYISVYLLGRNGSHFSLLC</sequence>
<proteinExistence type="predicted"/>
<dbReference type="Proteomes" id="UP001627154">
    <property type="component" value="Unassembled WGS sequence"/>
</dbReference>
<keyword evidence="1" id="KW-0472">Membrane</keyword>
<evidence type="ECO:0000313" key="2">
    <source>
        <dbReference type="EMBL" id="KAL3407745.1"/>
    </source>
</evidence>
<keyword evidence="1" id="KW-0812">Transmembrane</keyword>
<reference evidence="2 3" key="1">
    <citation type="journal article" date="2024" name="bioRxiv">
        <title>A reference genome for Trichogramma kaykai: A tiny desert-dwelling parasitoid wasp with competing sex-ratio distorters.</title>
        <authorList>
            <person name="Culotta J."/>
            <person name="Lindsey A.R."/>
        </authorList>
    </citation>
    <scope>NUCLEOTIDE SEQUENCE [LARGE SCALE GENOMIC DNA]</scope>
    <source>
        <strain evidence="2 3">KSX58</strain>
    </source>
</reference>
<protein>
    <submittedName>
        <fullName evidence="2">Uncharacterized protein</fullName>
    </submittedName>
</protein>
<keyword evidence="3" id="KW-1185">Reference proteome</keyword>